<dbReference type="InterPro" id="IPR036291">
    <property type="entry name" value="NAD(P)-bd_dom_sf"/>
</dbReference>
<dbReference type="Gene3D" id="3.40.50.720">
    <property type="entry name" value="NAD(P)-binding Rossmann-like Domain"/>
    <property type="match status" value="1"/>
</dbReference>
<organism evidence="1 2">
    <name type="scientific">Burkholderia humptydooensis</name>
    <dbReference type="NCBI Taxonomy" id="430531"/>
    <lineage>
        <taxon>Bacteria</taxon>
        <taxon>Pseudomonadati</taxon>
        <taxon>Pseudomonadota</taxon>
        <taxon>Betaproteobacteria</taxon>
        <taxon>Burkholderiales</taxon>
        <taxon>Burkholderiaceae</taxon>
        <taxon>Burkholderia</taxon>
        <taxon>pseudomallei group</taxon>
    </lineage>
</organism>
<dbReference type="KEGG" id="bhg:I6G56_05285"/>
<evidence type="ECO:0000313" key="1">
    <source>
        <dbReference type="EMBL" id="QPS44517.1"/>
    </source>
</evidence>
<gene>
    <name evidence="1" type="ORF">I6G56_05285</name>
</gene>
<dbReference type="SUPFAM" id="SSF51735">
    <property type="entry name" value="NAD(P)-binding Rossmann-fold domains"/>
    <property type="match status" value="1"/>
</dbReference>
<dbReference type="Proteomes" id="UP000594943">
    <property type="component" value="Chromosome 1"/>
</dbReference>
<dbReference type="Pfam" id="PF02558">
    <property type="entry name" value="ApbA"/>
    <property type="match status" value="1"/>
</dbReference>
<protein>
    <submittedName>
        <fullName evidence="1">2-dehydropantoate 2-reductase</fullName>
    </submittedName>
</protein>
<accession>A0A7T2WYR8</accession>
<accession>A0A7U4STB5</accession>
<dbReference type="InterPro" id="IPR013332">
    <property type="entry name" value="KPR_N"/>
</dbReference>
<sequence>MTTMKIAMLGAGAMGSLFGGLLAEGGHDVTLVDANAAHVDAPPELVIVFTKTLRTRAALAAARELGVAVPHVRTLLQLVRLIDAPGG</sequence>
<name>A0A7U4STB5_9BURK</name>
<evidence type="ECO:0000313" key="2">
    <source>
        <dbReference type="Proteomes" id="UP000594943"/>
    </source>
</evidence>
<dbReference type="EMBL" id="CP065686">
    <property type="protein sequence ID" value="QPS44517.1"/>
    <property type="molecule type" value="Genomic_DNA"/>
</dbReference>
<proteinExistence type="predicted"/>
<reference evidence="1 2" key="1">
    <citation type="submission" date="2020-12" db="EMBL/GenBank/DDBJ databases">
        <title>FDA dAtabase for Regulatory Grade micrObial Sequences (FDA-ARGOS): Supporting development and validation of Infectious Disease Dx tests.</title>
        <authorList>
            <person name="Nelson B."/>
            <person name="Plummer A."/>
            <person name="Tallon L."/>
            <person name="Sadzewicz L."/>
            <person name="Zhao X."/>
            <person name="Boylan J."/>
            <person name="Ott S."/>
            <person name="Bowen H."/>
            <person name="Vavikolanu K."/>
            <person name="Mehta A."/>
            <person name="Aluvathingal J."/>
            <person name="Nadendla S."/>
            <person name="Myers T."/>
            <person name="Yan Y."/>
            <person name="Sichtig H."/>
        </authorList>
    </citation>
    <scope>NUCLEOTIDE SEQUENCE [LARGE SCALE GENOMIC DNA]</scope>
    <source>
        <strain evidence="1 2">FDAARGOS_899</strain>
    </source>
</reference>
<dbReference type="AlphaFoldDB" id="A0A7U4STB5"/>